<dbReference type="RefSeq" id="WP_245884461.1">
    <property type="nucleotide sequence ID" value="NZ_PVTL01000001.1"/>
</dbReference>
<evidence type="ECO:0000313" key="3">
    <source>
        <dbReference type="EMBL" id="PRY70412.1"/>
    </source>
</evidence>
<dbReference type="InterPro" id="IPR011089">
    <property type="entry name" value="GmrSD_C"/>
</dbReference>
<dbReference type="Pfam" id="PF07510">
    <property type="entry name" value="GmrSD_C"/>
    <property type="match status" value="1"/>
</dbReference>
<evidence type="ECO:0000259" key="2">
    <source>
        <dbReference type="Pfam" id="PF07510"/>
    </source>
</evidence>
<reference evidence="3 4" key="1">
    <citation type="submission" date="2018-03" db="EMBL/GenBank/DDBJ databases">
        <title>Genomic Encyclopedia of Type Strains, Phase III (KMG-III): the genomes of soil and plant-associated and newly described type strains.</title>
        <authorList>
            <person name="Whitman W."/>
        </authorList>
    </citation>
    <scope>NUCLEOTIDE SEQUENCE [LARGE SCALE GENOMIC DNA]</scope>
    <source>
        <strain evidence="3 4">CGMCC 1.12484</strain>
    </source>
</reference>
<dbReference type="PANTHER" id="PTHR24094">
    <property type="entry name" value="SECRETED PROTEIN"/>
    <property type="match status" value="1"/>
</dbReference>
<name>A0A2T0VJM1_9MICO</name>
<feature type="domain" description="GmrSD restriction endonucleases C-terminal" evidence="2">
    <location>
        <begin position="117"/>
        <end position="252"/>
    </location>
</feature>
<accession>A0A2T0VJM1</accession>
<dbReference type="EMBL" id="PVTL01000001">
    <property type="protein sequence ID" value="PRY70412.1"/>
    <property type="molecule type" value="Genomic_DNA"/>
</dbReference>
<protein>
    <submittedName>
        <fullName evidence="3">Uncharacterized protein DUF1524</fullName>
    </submittedName>
</protein>
<organism evidence="3 4">
    <name type="scientific">Glaciihabitans tibetensis</name>
    <dbReference type="NCBI Taxonomy" id="1266600"/>
    <lineage>
        <taxon>Bacteria</taxon>
        <taxon>Bacillati</taxon>
        <taxon>Actinomycetota</taxon>
        <taxon>Actinomycetes</taxon>
        <taxon>Micrococcales</taxon>
        <taxon>Microbacteriaceae</taxon>
        <taxon>Glaciihabitans</taxon>
    </lineage>
</organism>
<sequence>MARRPAPAIRRGRSSRAGSGRTRLVTLLGLLALIAFGIYASSGETSSNEISSDEITAPIDAPNPDAGSDPIVVGEPGSAVELLDTIKVKGKAPRTGYDREAKFGAAWIDVDGNGCDTRNDILTRDLTQIVFGDDCRVLRGVVDDPYTGESISFVRGEATSSLVQIDHVVALSNAWQTGAQQFSEQTRVAFANDPLNLLAVDGESNSQKGDGDTATWLPSDSSFRCEYVARQISVKAAYQLWVTAAERDAMYRVLTECPGQPALAE</sequence>
<dbReference type="AlphaFoldDB" id="A0A2T0VJM1"/>
<proteinExistence type="predicted"/>
<keyword evidence="4" id="KW-1185">Reference proteome</keyword>
<dbReference type="PANTHER" id="PTHR24094:SF15">
    <property type="entry name" value="AMP-DEPENDENT SYNTHETASE_LIGASE DOMAIN-CONTAINING PROTEIN-RELATED"/>
    <property type="match status" value="1"/>
</dbReference>
<feature type="region of interest" description="Disordered" evidence="1">
    <location>
        <begin position="44"/>
        <end position="69"/>
    </location>
</feature>
<comment type="caution">
    <text evidence="3">The sequence shown here is derived from an EMBL/GenBank/DDBJ whole genome shotgun (WGS) entry which is preliminary data.</text>
</comment>
<evidence type="ECO:0000256" key="1">
    <source>
        <dbReference type="SAM" id="MobiDB-lite"/>
    </source>
</evidence>
<dbReference type="Proteomes" id="UP000237983">
    <property type="component" value="Unassembled WGS sequence"/>
</dbReference>
<gene>
    <name evidence="3" type="ORF">B0I08_101547</name>
</gene>
<evidence type="ECO:0000313" key="4">
    <source>
        <dbReference type="Proteomes" id="UP000237983"/>
    </source>
</evidence>